<evidence type="ECO:0000256" key="3">
    <source>
        <dbReference type="ARBA" id="ARBA00020827"/>
    </source>
</evidence>
<feature type="transmembrane region" description="Helical" evidence="8">
    <location>
        <begin position="91"/>
        <end position="116"/>
    </location>
</feature>
<sequence length="118" mass="13150">MSSERDLQILPIVQESVIHNSKTLYNFQSLTASLFGVAAGILGLESYHGFLFYVIMTLLTSTVFYLVRIAPTSLHSSKSLVDTSAYFRSSFEFWTGGLFSGLAGYILTWTLFYGLVRA</sequence>
<evidence type="ECO:0000256" key="7">
    <source>
        <dbReference type="ARBA" id="ARBA00023136"/>
    </source>
</evidence>
<dbReference type="InterPro" id="IPR029008">
    <property type="entry name" value="EMC6-like"/>
</dbReference>
<name>A0ABR3Y485_9PEZI</name>
<keyword evidence="10" id="KW-1185">Reference proteome</keyword>
<evidence type="ECO:0000313" key="9">
    <source>
        <dbReference type="EMBL" id="KAL1883116.1"/>
    </source>
</evidence>
<organism evidence="9 10">
    <name type="scientific">Phialemonium thermophilum</name>
    <dbReference type="NCBI Taxonomy" id="223376"/>
    <lineage>
        <taxon>Eukaryota</taxon>
        <taxon>Fungi</taxon>
        <taxon>Dikarya</taxon>
        <taxon>Ascomycota</taxon>
        <taxon>Pezizomycotina</taxon>
        <taxon>Sordariomycetes</taxon>
        <taxon>Sordariomycetidae</taxon>
        <taxon>Cephalothecales</taxon>
        <taxon>Cephalothecaceae</taxon>
        <taxon>Phialemonium</taxon>
    </lineage>
</organism>
<keyword evidence="6 8" id="KW-1133">Transmembrane helix</keyword>
<dbReference type="EMBL" id="JAZHXJ010000008">
    <property type="protein sequence ID" value="KAL1883116.1"/>
    <property type="molecule type" value="Genomic_DNA"/>
</dbReference>
<comment type="caution">
    <text evidence="9">The sequence shown here is derived from an EMBL/GenBank/DDBJ whole genome shotgun (WGS) entry which is preliminary data.</text>
</comment>
<dbReference type="InterPro" id="IPR008504">
    <property type="entry name" value="Emc6"/>
</dbReference>
<dbReference type="PANTHER" id="PTHR20994">
    <property type="entry name" value="ER MEMBRANE PROTEIN COMPLEX SUBUNIT 6"/>
    <property type="match status" value="1"/>
</dbReference>
<dbReference type="Proteomes" id="UP001586593">
    <property type="component" value="Unassembled WGS sequence"/>
</dbReference>
<evidence type="ECO:0000256" key="1">
    <source>
        <dbReference type="ARBA" id="ARBA00004477"/>
    </source>
</evidence>
<keyword evidence="5" id="KW-0256">Endoplasmic reticulum</keyword>
<evidence type="ECO:0000256" key="4">
    <source>
        <dbReference type="ARBA" id="ARBA00022692"/>
    </source>
</evidence>
<evidence type="ECO:0000256" key="8">
    <source>
        <dbReference type="SAM" id="Phobius"/>
    </source>
</evidence>
<evidence type="ECO:0000313" key="10">
    <source>
        <dbReference type="Proteomes" id="UP001586593"/>
    </source>
</evidence>
<comment type="similarity">
    <text evidence="2">Belongs to the EMC6 family.</text>
</comment>
<dbReference type="Pfam" id="PF07019">
    <property type="entry name" value="EMC6"/>
    <property type="match status" value="1"/>
</dbReference>
<dbReference type="PANTHER" id="PTHR20994:SF0">
    <property type="entry name" value="ER MEMBRANE PROTEIN COMPLEX SUBUNIT 6"/>
    <property type="match status" value="1"/>
</dbReference>
<proteinExistence type="inferred from homology"/>
<evidence type="ECO:0000256" key="6">
    <source>
        <dbReference type="ARBA" id="ARBA00022989"/>
    </source>
</evidence>
<evidence type="ECO:0000256" key="2">
    <source>
        <dbReference type="ARBA" id="ARBA00009436"/>
    </source>
</evidence>
<feature type="transmembrane region" description="Helical" evidence="8">
    <location>
        <begin position="50"/>
        <end position="70"/>
    </location>
</feature>
<gene>
    <name evidence="9" type="ORF">VTK73DRAFT_9483</name>
</gene>
<accession>A0ABR3Y485</accession>
<keyword evidence="4 8" id="KW-0812">Transmembrane</keyword>
<feature type="transmembrane region" description="Helical" evidence="8">
    <location>
        <begin position="24"/>
        <end position="44"/>
    </location>
</feature>
<comment type="subcellular location">
    <subcellularLocation>
        <location evidence="1">Endoplasmic reticulum membrane</location>
        <topology evidence="1">Multi-pass membrane protein</topology>
    </subcellularLocation>
</comment>
<evidence type="ECO:0000256" key="5">
    <source>
        <dbReference type="ARBA" id="ARBA00022824"/>
    </source>
</evidence>
<keyword evidence="7 8" id="KW-0472">Membrane</keyword>
<protein>
    <recommendedName>
        <fullName evidence="3">ER membrane protein complex subunit 6</fullName>
    </recommendedName>
</protein>
<reference evidence="9 10" key="1">
    <citation type="journal article" date="2024" name="Commun. Biol.">
        <title>Comparative genomic analysis of thermophilic fungi reveals convergent evolutionary adaptations and gene losses.</title>
        <authorList>
            <person name="Steindorff A.S."/>
            <person name="Aguilar-Pontes M.V."/>
            <person name="Robinson A.J."/>
            <person name="Andreopoulos B."/>
            <person name="LaButti K."/>
            <person name="Kuo A."/>
            <person name="Mondo S."/>
            <person name="Riley R."/>
            <person name="Otillar R."/>
            <person name="Haridas S."/>
            <person name="Lipzen A."/>
            <person name="Grimwood J."/>
            <person name="Schmutz J."/>
            <person name="Clum A."/>
            <person name="Reid I.D."/>
            <person name="Moisan M.C."/>
            <person name="Butler G."/>
            <person name="Nguyen T.T.M."/>
            <person name="Dewar K."/>
            <person name="Conant G."/>
            <person name="Drula E."/>
            <person name="Henrissat B."/>
            <person name="Hansel C."/>
            <person name="Singer S."/>
            <person name="Hutchinson M.I."/>
            <person name="de Vries R.P."/>
            <person name="Natvig D.O."/>
            <person name="Powell A.J."/>
            <person name="Tsang A."/>
            <person name="Grigoriev I.V."/>
        </authorList>
    </citation>
    <scope>NUCLEOTIDE SEQUENCE [LARGE SCALE GENOMIC DNA]</scope>
    <source>
        <strain evidence="9 10">ATCC 24622</strain>
    </source>
</reference>